<gene>
    <name evidence="1" type="ORF">MTX78_14545</name>
</gene>
<evidence type="ECO:0000313" key="2">
    <source>
        <dbReference type="Proteomes" id="UP000831113"/>
    </source>
</evidence>
<dbReference type="RefSeq" id="WP_243795617.1">
    <property type="nucleotide sequence ID" value="NZ_CP094669.1"/>
</dbReference>
<accession>A0ABY4CTI1</accession>
<keyword evidence="2" id="KW-1185">Reference proteome</keyword>
<dbReference type="EMBL" id="CP094669">
    <property type="protein sequence ID" value="UOG73342.1"/>
    <property type="molecule type" value="Genomic_DNA"/>
</dbReference>
<dbReference type="Proteomes" id="UP000831113">
    <property type="component" value="Chromosome"/>
</dbReference>
<evidence type="ECO:0000313" key="1">
    <source>
        <dbReference type="EMBL" id="UOG73342.1"/>
    </source>
</evidence>
<name>A0ABY4CTI1_9BACT</name>
<protein>
    <submittedName>
        <fullName evidence="1">Uncharacterized protein</fullName>
    </submittedName>
</protein>
<organism evidence="1 2">
    <name type="scientific">Hymenobacter tibetensis</name>
    <dbReference type="NCBI Taxonomy" id="497967"/>
    <lineage>
        <taxon>Bacteria</taxon>
        <taxon>Pseudomonadati</taxon>
        <taxon>Bacteroidota</taxon>
        <taxon>Cytophagia</taxon>
        <taxon>Cytophagales</taxon>
        <taxon>Hymenobacteraceae</taxon>
        <taxon>Hymenobacter</taxon>
    </lineage>
</organism>
<proteinExistence type="predicted"/>
<reference evidence="1 2" key="1">
    <citation type="submission" date="2022-03" db="EMBL/GenBank/DDBJ databases">
        <title>Hymenobactersp. isolated from the air.</title>
        <authorList>
            <person name="Won M."/>
            <person name="Kwon S.-W."/>
        </authorList>
    </citation>
    <scope>NUCLEOTIDE SEQUENCE [LARGE SCALE GENOMIC DNA]</scope>
    <source>
        <strain evidence="1 2">KACC 21982</strain>
    </source>
</reference>
<sequence>MAGQAGGCRSKGLPAAEGNELRFYAGALLRLPDQRPLSTRCLTDVVTRGHDNAATPTPSVSVAAVSLPLGYTAACFVERLYLKQRAGSTSAMRPMSAGLVQPTWGNQTVGQ</sequence>